<name>A0A317P1H2_9NOCA</name>
<organism evidence="1 2">
    <name type="scientific">Nocardia neocaledoniensis</name>
    <dbReference type="NCBI Taxonomy" id="236511"/>
    <lineage>
        <taxon>Bacteria</taxon>
        <taxon>Bacillati</taxon>
        <taxon>Actinomycetota</taxon>
        <taxon>Actinomycetes</taxon>
        <taxon>Mycobacteriales</taxon>
        <taxon>Nocardiaceae</taxon>
        <taxon>Nocardia</taxon>
    </lineage>
</organism>
<sequence length="126" mass="13101">MGMDPLTIIVTALIAGAAAGGQDAASALVRDAYVALRRRVVGDGHDESVLTAIEANESAAGADRAAVEAAVVRAEVVEDAEVRTLAQRVLDVAPTKQVYNDLRHAQGVHAGDSGTMNVTFHNHTTE</sequence>
<proteinExistence type="predicted"/>
<dbReference type="Proteomes" id="UP000246410">
    <property type="component" value="Unassembled WGS sequence"/>
</dbReference>
<evidence type="ECO:0008006" key="3">
    <source>
        <dbReference type="Google" id="ProtNLM"/>
    </source>
</evidence>
<evidence type="ECO:0000313" key="1">
    <source>
        <dbReference type="EMBL" id="PWV81380.1"/>
    </source>
</evidence>
<comment type="caution">
    <text evidence="1">The sequence shown here is derived from an EMBL/GenBank/DDBJ whole genome shotgun (WGS) entry which is preliminary data.</text>
</comment>
<dbReference type="EMBL" id="QGTL01000001">
    <property type="protein sequence ID" value="PWV81380.1"/>
    <property type="molecule type" value="Genomic_DNA"/>
</dbReference>
<protein>
    <recommendedName>
        <fullName evidence="3">RHIM domain-containing protein</fullName>
    </recommendedName>
</protein>
<accession>A0A317P1H2</accession>
<dbReference type="AlphaFoldDB" id="A0A317P1H2"/>
<gene>
    <name evidence="1" type="ORF">DFR69_101720</name>
</gene>
<evidence type="ECO:0000313" key="2">
    <source>
        <dbReference type="Proteomes" id="UP000246410"/>
    </source>
</evidence>
<keyword evidence="2" id="KW-1185">Reference proteome</keyword>
<reference evidence="1 2" key="1">
    <citation type="submission" date="2018-05" db="EMBL/GenBank/DDBJ databases">
        <title>Genomic Encyclopedia of Type Strains, Phase IV (KMG-IV): sequencing the most valuable type-strain genomes for metagenomic binning, comparative biology and taxonomic classification.</title>
        <authorList>
            <person name="Goeker M."/>
        </authorList>
    </citation>
    <scope>NUCLEOTIDE SEQUENCE [LARGE SCALE GENOMIC DNA]</scope>
    <source>
        <strain evidence="1 2">DSM 44717</strain>
    </source>
</reference>